<organism evidence="2 3">
    <name type="scientific">Diaporthe australafricana</name>
    <dbReference type="NCBI Taxonomy" id="127596"/>
    <lineage>
        <taxon>Eukaryota</taxon>
        <taxon>Fungi</taxon>
        <taxon>Dikarya</taxon>
        <taxon>Ascomycota</taxon>
        <taxon>Pezizomycotina</taxon>
        <taxon>Sordariomycetes</taxon>
        <taxon>Sordariomycetidae</taxon>
        <taxon>Diaporthales</taxon>
        <taxon>Diaporthaceae</taxon>
        <taxon>Diaporthe</taxon>
    </lineage>
</organism>
<dbReference type="Proteomes" id="UP001583177">
    <property type="component" value="Unassembled WGS sequence"/>
</dbReference>
<keyword evidence="3" id="KW-1185">Reference proteome</keyword>
<comment type="catalytic activity">
    <reaction evidence="1">
        <text>beta-D-fructose 1,6-bisphosphate = D-glyceraldehyde 3-phosphate + dihydroxyacetone phosphate</text>
        <dbReference type="Rhea" id="RHEA:14729"/>
        <dbReference type="ChEBI" id="CHEBI:32966"/>
        <dbReference type="ChEBI" id="CHEBI:57642"/>
        <dbReference type="ChEBI" id="CHEBI:59776"/>
        <dbReference type="EC" id="4.1.2.13"/>
    </reaction>
</comment>
<dbReference type="SUPFAM" id="SSF51569">
    <property type="entry name" value="Aldolase"/>
    <property type="match status" value="1"/>
</dbReference>
<name>A0ABR3W6G7_9PEZI</name>
<dbReference type="Gene3D" id="3.20.20.70">
    <property type="entry name" value="Aldolase class I"/>
    <property type="match status" value="1"/>
</dbReference>
<dbReference type="EC" id="4.1.2.13" evidence="1"/>
<protein>
    <recommendedName>
        <fullName evidence="1">Fructose-bisphosphate aldolase</fullName>
        <shortName evidence="1">FBP aldolase</shortName>
        <ecNumber evidence="1">4.1.2.13</ecNumber>
    </recommendedName>
</protein>
<gene>
    <name evidence="2" type="ORF">Daus18300_011453</name>
</gene>
<keyword evidence="1" id="KW-0324">Glycolysis</keyword>
<keyword evidence="1" id="KW-0479">Metal-binding</keyword>
<dbReference type="InterPro" id="IPR013785">
    <property type="entry name" value="Aldolase_TIM"/>
</dbReference>
<keyword evidence="1" id="KW-0862">Zinc</keyword>
<dbReference type="EMBL" id="JAWRVE010000139">
    <property type="protein sequence ID" value="KAL1854433.1"/>
    <property type="molecule type" value="Genomic_DNA"/>
</dbReference>
<keyword evidence="1" id="KW-0456">Lyase</keyword>
<comment type="cofactor">
    <cofactor evidence="1">
        <name>Zn(2+)</name>
        <dbReference type="ChEBI" id="CHEBI:29105"/>
    </cofactor>
    <text evidence="1">Binds 2 Zn(2+) ions per subunit. One is catalytic and the other provides a structural contribution.</text>
</comment>
<comment type="pathway">
    <text evidence="1">Carbohydrate degradation; glycolysis; D-glyceraldehyde 3-phosphate and glycerone phosphate from D-glucose: step 4/4.</text>
</comment>
<comment type="similarity">
    <text evidence="1">Belongs to the class II fructose-bisphosphate aldolase family.</text>
</comment>
<dbReference type="InterPro" id="IPR000771">
    <property type="entry name" value="FBA_II"/>
</dbReference>
<evidence type="ECO:0000256" key="1">
    <source>
        <dbReference type="RuleBase" id="RU366023"/>
    </source>
</evidence>
<sequence>MDTAGLEASKTTPEEIEQFVATGVDALAPAFGNVHDEYGPQGPQLDFEWVYWSIAYNLVKFEQIKKQLNKRARIALHGTNGFPPGLMRQCIKAGATKINVNRIVLDDYYAHLRAETARTKSHTTLLEESVNKVVNQTVEWMEIIGSAGKAPPSTDI</sequence>
<comment type="caution">
    <text evidence="2">The sequence shown here is derived from an EMBL/GenBank/DDBJ whole genome shotgun (WGS) entry which is preliminary data.</text>
</comment>
<dbReference type="Pfam" id="PF01116">
    <property type="entry name" value="F_bP_aldolase"/>
    <property type="match status" value="1"/>
</dbReference>
<evidence type="ECO:0000313" key="3">
    <source>
        <dbReference type="Proteomes" id="UP001583177"/>
    </source>
</evidence>
<accession>A0ABR3W6G7</accession>
<dbReference type="PANTHER" id="PTHR30304">
    <property type="entry name" value="D-TAGATOSE-1,6-BISPHOSPHATE ALDOLASE"/>
    <property type="match status" value="1"/>
</dbReference>
<dbReference type="PANTHER" id="PTHR30304:SF0">
    <property type="entry name" value="D-TAGATOSE-1,6-BISPHOSPHATE ALDOLASE SUBUNIT GATY-RELATED"/>
    <property type="match status" value="1"/>
</dbReference>
<evidence type="ECO:0000313" key="2">
    <source>
        <dbReference type="EMBL" id="KAL1854433.1"/>
    </source>
</evidence>
<proteinExistence type="inferred from homology"/>
<reference evidence="2 3" key="1">
    <citation type="journal article" date="2024" name="IMA Fungus">
        <title>IMA Genome - F19 : A genome assembly and annotation guide to empower mycologists, including annotated draft genome sequences of Ceratocystis pirilliformis, Diaporthe australafricana, Fusarium ophioides, Paecilomyces lecythidis, and Sporothrix stenoceras.</title>
        <authorList>
            <person name="Aylward J."/>
            <person name="Wilson A.M."/>
            <person name="Visagie C.M."/>
            <person name="Spraker J."/>
            <person name="Barnes I."/>
            <person name="Buitendag C."/>
            <person name="Ceriani C."/>
            <person name="Del Mar Angel L."/>
            <person name="du Plessis D."/>
            <person name="Fuchs T."/>
            <person name="Gasser K."/>
            <person name="Kramer D."/>
            <person name="Li W."/>
            <person name="Munsamy K."/>
            <person name="Piso A."/>
            <person name="Price J.L."/>
            <person name="Sonnekus B."/>
            <person name="Thomas C."/>
            <person name="van der Nest A."/>
            <person name="van Dijk A."/>
            <person name="van Heerden A."/>
            <person name="van Vuuren N."/>
            <person name="Yilmaz N."/>
            <person name="Duong T.A."/>
            <person name="van der Merwe N.A."/>
            <person name="Wingfield M.J."/>
            <person name="Wingfield B.D."/>
        </authorList>
    </citation>
    <scope>NUCLEOTIDE SEQUENCE [LARGE SCALE GENOMIC DNA]</scope>
    <source>
        <strain evidence="2 3">CMW 18300</strain>
    </source>
</reference>
<comment type="function">
    <text evidence="1">Catalyzes the aldol condensation of dihydroxyacetone phosphate (DHAP or glycerone-phosphate) with glyceraldehyde 3-phosphate (G3P) to form fructose 1,6-bisphosphate (FBP) in gluconeogenesis and the reverse reaction in glycolysis.</text>
</comment>
<dbReference type="InterPro" id="IPR050246">
    <property type="entry name" value="Class_II_FBP_aldolase"/>
</dbReference>